<dbReference type="Proteomes" id="UP000006735">
    <property type="component" value="Chromosome"/>
</dbReference>
<proteinExistence type="predicted"/>
<gene>
    <name evidence="1" type="ordered locus">XOO1080</name>
</gene>
<accession>Q5H3Y7</accession>
<evidence type="ECO:0000313" key="1">
    <source>
        <dbReference type="EMBL" id="AAW74334.1"/>
    </source>
</evidence>
<protein>
    <submittedName>
        <fullName evidence="1">Uncharacterized protein</fullName>
    </submittedName>
</protein>
<sequence>MRSIDRDVLRQALANLQRGMEAVGGRLILTADALLFQPHAFNV</sequence>
<name>Q5H3Y7_XANOR</name>
<organism evidence="1 2">
    <name type="scientific">Xanthomonas oryzae pv. oryzae (strain KACC10331 / KXO85)</name>
    <dbReference type="NCBI Taxonomy" id="291331"/>
    <lineage>
        <taxon>Bacteria</taxon>
        <taxon>Pseudomonadati</taxon>
        <taxon>Pseudomonadota</taxon>
        <taxon>Gammaproteobacteria</taxon>
        <taxon>Lysobacterales</taxon>
        <taxon>Lysobacteraceae</taxon>
        <taxon>Xanthomonas</taxon>
    </lineage>
</organism>
<dbReference type="AlphaFoldDB" id="Q5H3Y7"/>
<reference evidence="1 2" key="1">
    <citation type="journal article" date="2005" name="Nucleic Acids Res.">
        <title>The genome sequence of Xanthomonas oryzae pathovar oryzae KACC10331, the bacterial blight pathogen of rice.</title>
        <authorList>
            <person name="Lee B.M."/>
            <person name="Park Y.J."/>
            <person name="Park D.S."/>
            <person name="Kang H.W."/>
            <person name="Kim J.G."/>
            <person name="Song E.S."/>
            <person name="Park I.C."/>
            <person name="Yoon U.H."/>
            <person name="Hahn J.H."/>
            <person name="Koo B.S."/>
            <person name="Lee G.B."/>
            <person name="Kim H."/>
            <person name="Park H.S."/>
            <person name="Yoon K.O."/>
            <person name="Kim J.H."/>
            <person name="Jung C.H."/>
            <person name="Koh N.H."/>
            <person name="Seo J.S."/>
            <person name="Go S.J."/>
        </authorList>
    </citation>
    <scope>NUCLEOTIDE SEQUENCE [LARGE SCALE GENOMIC DNA]</scope>
    <source>
        <strain evidence="2">KACC10331 / KXO85</strain>
    </source>
</reference>
<dbReference type="KEGG" id="xoo:XOO1080"/>
<evidence type="ECO:0000313" key="2">
    <source>
        <dbReference type="Proteomes" id="UP000006735"/>
    </source>
</evidence>
<dbReference type="EMBL" id="AE013598">
    <property type="protein sequence ID" value="AAW74334.1"/>
    <property type="molecule type" value="Genomic_DNA"/>
</dbReference>
<dbReference type="HOGENOM" id="CLU_3241519_0_0_6"/>
<keyword evidence="2" id="KW-1185">Reference proteome</keyword>
<dbReference type="STRING" id="291331.XOO1080"/>